<evidence type="ECO:0000313" key="2">
    <source>
        <dbReference type="Proteomes" id="UP000299367"/>
    </source>
</evidence>
<organism evidence="1 2">
    <name type="scientific">Dolichospermum planctonicum</name>
    <dbReference type="NCBI Taxonomy" id="136072"/>
    <lineage>
        <taxon>Bacteria</taxon>
        <taxon>Bacillati</taxon>
        <taxon>Cyanobacteriota</taxon>
        <taxon>Cyanophyceae</taxon>
        <taxon>Nostocales</taxon>
        <taxon>Aphanizomenonaceae</taxon>
        <taxon>Dolichospermum</taxon>
    </lineage>
</organism>
<dbReference type="RefSeq" id="WP_137906307.1">
    <property type="nucleotide sequence ID" value="NZ_BJCF01000001.1"/>
</dbReference>
<dbReference type="Proteomes" id="UP000299367">
    <property type="component" value="Unassembled WGS sequence"/>
</dbReference>
<comment type="caution">
    <text evidence="1">The sequence shown here is derived from an EMBL/GenBank/DDBJ whole genome shotgun (WGS) entry which is preliminary data.</text>
</comment>
<reference evidence="2" key="1">
    <citation type="submission" date="2019-02" db="EMBL/GenBank/DDBJ databases">
        <title>Draft genome sequence of Dolichospermum planctonicum NIES-80.</title>
        <authorList>
            <person name="Yamaguchi H."/>
            <person name="Suzuki S."/>
            <person name="Kawachi M."/>
        </authorList>
    </citation>
    <scope>NUCLEOTIDE SEQUENCE [LARGE SCALE GENOMIC DNA]</scope>
    <source>
        <strain evidence="2">NIES-80</strain>
    </source>
</reference>
<dbReference type="OrthoDB" id="427149at2"/>
<sequence length="88" mass="9370">MASITLSQLNVTGSELFQDSESYLNDLNDASSVAVHGGGSYNSGFGEYGDFGVKYLEYLVDGYAIASIKHIAKSFSHNPSAPSVTAHY</sequence>
<dbReference type="AlphaFoldDB" id="A0A480ABA9"/>
<proteinExistence type="predicted"/>
<protein>
    <submittedName>
        <fullName evidence="1">Uncharacterized protein</fullName>
    </submittedName>
</protein>
<accession>A0A480ABA9</accession>
<name>A0A480ABA9_9CYAN</name>
<gene>
    <name evidence="1" type="ORF">NIES80_01380</name>
</gene>
<dbReference type="EMBL" id="BJCF01000001">
    <property type="protein sequence ID" value="GCL40451.1"/>
    <property type="molecule type" value="Genomic_DNA"/>
</dbReference>
<evidence type="ECO:0000313" key="1">
    <source>
        <dbReference type="EMBL" id="GCL40451.1"/>
    </source>
</evidence>